<dbReference type="InterPro" id="IPR029044">
    <property type="entry name" value="Nucleotide-diphossugar_trans"/>
</dbReference>
<dbReference type="eggNOG" id="KOG2388">
    <property type="taxonomic scope" value="Eukaryota"/>
</dbReference>
<dbReference type="EMBL" id="GL378417">
    <property type="protein sequence ID" value="EFJ40387.1"/>
    <property type="molecule type" value="Genomic_DNA"/>
</dbReference>
<evidence type="ECO:0000256" key="1">
    <source>
        <dbReference type="ARBA" id="ARBA00010401"/>
    </source>
</evidence>
<feature type="compositionally biased region" description="Basic and acidic residues" evidence="2">
    <location>
        <begin position="401"/>
        <end position="415"/>
    </location>
</feature>
<dbReference type="InterPro" id="IPR039741">
    <property type="entry name" value="UDP-sugar_pyrophosphorylase"/>
</dbReference>
<dbReference type="SUPFAM" id="SSF53448">
    <property type="entry name" value="Nucleotide-diphospho-sugar transferases"/>
    <property type="match status" value="1"/>
</dbReference>
<sequence length="1637" mass="169679">MELAFTGGFAWATWQVLGRLQKHVSKIEKNIDDGRLLGDWNRECKAQVANKQRASAAMGQGAAASSHDHIFEEWRNKKLKPAQITQLATDLAELAQWAGAGSWVPELRTDEPVRPWTEYGSAGKVHLLQAADALEFNFADVVKQQAEDLARNWLWQVTEALPALSAEPVRSAGPSERLGDLKTRLAAAEVAVRAAFDAERRTQAGGLKLLVQPLAVAACLRKIQMLKVLLEDVGLTGAASAAAAERIRTELKAPLTLSAADSTVAAQKDAAAAAVAAEADAAVAAERATRMAEIDDATAATYRRVLTLQAASPSHWHASSSTPALHRLGLLAALMAEMACCDAAGTKSGAAAAAALVDAIRKLTPQMRVKLSEEEKSKETELLAALTPAPPAAEAVAEAADVSKEDGEVEAHSEADGEAEAAEPSSPPSPPPARPSPGAAAVQLRELLEGAIRAELAQRRAERKAARAAARQAAKAEAKAAAAAAAAAAEAEAKAAAEQPAGELPEASAPAEAAADPAEAAGRPEAAEQGAADEEKEEEGKEEADEGEAVKEQEEAEEGGKGEGAAEGAEEKVEKQEEEEAVAAQAESGTPAPVSEEMGGAVVEAAAEEENGNEEEEEEEEEALTPDEAVDVEAVRRGVEAEARARADAEKEGAVLKLQDALDGLRASTVVQAMKTLVGKVTAAAADDAPDAGTRLLAIEYLFRDAAAAPTGVALAGAVADAVAKLTAADRTALDAASAAAVLRLETAAARVKLTADTAKLDMGPGCSEVLRRTDAWLAEQQEAVVAAAERAAARAAKAEAAKAAAEAAAAAKAEAAAESEATADLETPAPADGAAEEGEAAEAAEAETKAAEGEVAEADPEQTQVAPEEGKQAEEEEEEAGPAGNPVRLAEGRTLVSELLAEGLVLLELPAPSNKKLQLTNKPDVAVQEVVGQLGPIGGSVDARVGQVAEEADREKLLQVRANAMSIYSALTAFLRLETETWESAKSDVEQAKKAVFGIKIERRAESLAAAMEACGGVSERCAALARAVLGLSTAEGRTAAVEAKAALQGTAELAQALSAALNDYISYVRLREHALGIPITAKAELDEECELSLPTLDEMTSRHGEDAVWLDLAGLGLPPVPAEDEEEAEEEGGEEARREAEAAHERAVEELQQRLNDWHTTGLRLLARGQAALVTLGGKLQSSQSPRTPFGLSVDGSSGDGGELRLTADLGLPSAKSLVQLGAEKVARLQLLAAESVSGPNSGVAYPLHWYLLVPPASVGHLKAFFEEKDFFGLLPSQVHVYGNLVRPPLMNEEFKVVLDSSGCRTARSQPGSGEVFLALRRCGALSHMRRVGIRCLEVDCVEDNLLGRPLDPAFLGACAATAIDSAAKVAVPGVQTEGPSALPELYSRYLELLGGSSPLLATLGDAVPALGSYYFSMDFVRRVDKLLRDQPLALYRLAPADKVPTRGTAAAAAAKSGGGAAAAPAAPGGGAAGYRLDRRLSDFASPAIGRLLGGRVHLAMVAVDAGTEFAPVWGTAPFYRTASPRAAVDALLLQQTRWVEDSGGALADEEEGVVEVSPLVSYAGEGLGPLVEGKTFEEAYVHELQGFAAESTGSASNVGIWAVPALVLYGGVTAAKLLSKVCGLPVGGLPAVPG</sequence>
<feature type="compositionally biased region" description="Pro residues" evidence="2">
    <location>
        <begin position="425"/>
        <end position="435"/>
    </location>
</feature>
<feature type="compositionally biased region" description="Acidic residues" evidence="2">
    <location>
        <begin position="531"/>
        <end position="547"/>
    </location>
</feature>
<feature type="compositionally biased region" description="Low complexity" evidence="2">
    <location>
        <begin position="387"/>
        <end position="400"/>
    </location>
</feature>
<feature type="compositionally biased region" description="Acidic residues" evidence="2">
    <location>
        <begin position="1124"/>
        <end position="1135"/>
    </location>
</feature>
<dbReference type="PANTHER" id="PTHR11952:SF2">
    <property type="entry name" value="LD24639P"/>
    <property type="match status" value="1"/>
</dbReference>
<gene>
    <name evidence="3" type="ORF">VOLCADRAFT_108177</name>
</gene>
<feature type="region of interest" description="Disordered" evidence="2">
    <location>
        <begin position="816"/>
        <end position="889"/>
    </location>
</feature>
<dbReference type="Proteomes" id="UP000001058">
    <property type="component" value="Unassembled WGS sequence"/>
</dbReference>
<dbReference type="STRING" id="3068.D8UIS3"/>
<feature type="region of interest" description="Disordered" evidence="2">
    <location>
        <begin position="387"/>
        <end position="439"/>
    </location>
</feature>
<evidence type="ECO:0000313" key="3">
    <source>
        <dbReference type="EMBL" id="EFJ40387.1"/>
    </source>
</evidence>
<protein>
    <submittedName>
        <fullName evidence="3">Uncharacterized protein</fullName>
    </submittedName>
</protein>
<feature type="compositionally biased region" description="Low complexity" evidence="2">
    <location>
        <begin position="480"/>
        <end position="530"/>
    </location>
</feature>
<evidence type="ECO:0000313" key="4">
    <source>
        <dbReference type="Proteomes" id="UP000001058"/>
    </source>
</evidence>
<feature type="compositionally biased region" description="Acidic residues" evidence="2">
    <location>
        <begin position="606"/>
        <end position="631"/>
    </location>
</feature>
<organism evidence="4">
    <name type="scientific">Volvox carteri f. nagariensis</name>
    <dbReference type="NCBI Taxonomy" id="3068"/>
    <lineage>
        <taxon>Eukaryota</taxon>
        <taxon>Viridiplantae</taxon>
        <taxon>Chlorophyta</taxon>
        <taxon>core chlorophytes</taxon>
        <taxon>Chlorophyceae</taxon>
        <taxon>CS clade</taxon>
        <taxon>Chlamydomonadales</taxon>
        <taxon>Volvocaceae</taxon>
        <taxon>Volvox</taxon>
    </lineage>
</organism>
<dbReference type="GO" id="GO:0003977">
    <property type="term" value="F:UDP-N-acetylglucosamine diphosphorylase activity"/>
    <property type="evidence" value="ECO:0007669"/>
    <property type="project" value="TreeGrafter"/>
</dbReference>
<name>D8UIS3_VOLCA</name>
<proteinExistence type="inferred from homology"/>
<dbReference type="KEGG" id="vcn:VOLCADRAFT_108177"/>
<dbReference type="GeneID" id="9628018"/>
<dbReference type="RefSeq" id="XP_002958538.1">
    <property type="nucleotide sequence ID" value="XM_002958492.1"/>
</dbReference>
<feature type="compositionally biased region" description="Basic and acidic residues" evidence="2">
    <location>
        <begin position="1136"/>
        <end position="1145"/>
    </location>
</feature>
<dbReference type="OrthoDB" id="541939at2759"/>
<feature type="region of interest" description="Disordered" evidence="2">
    <location>
        <begin position="480"/>
        <end position="631"/>
    </location>
</feature>
<reference evidence="3 4" key="1">
    <citation type="journal article" date="2010" name="Science">
        <title>Genomic analysis of organismal complexity in the multicellular green alga Volvox carteri.</title>
        <authorList>
            <person name="Prochnik S.E."/>
            <person name="Umen J."/>
            <person name="Nedelcu A.M."/>
            <person name="Hallmann A."/>
            <person name="Miller S.M."/>
            <person name="Nishii I."/>
            <person name="Ferris P."/>
            <person name="Kuo A."/>
            <person name="Mitros T."/>
            <person name="Fritz-Laylin L.K."/>
            <person name="Hellsten U."/>
            <person name="Chapman J."/>
            <person name="Simakov O."/>
            <person name="Rensing S.A."/>
            <person name="Terry A."/>
            <person name="Pangilinan J."/>
            <person name="Kapitonov V."/>
            <person name="Jurka J."/>
            <person name="Salamov A."/>
            <person name="Shapiro H."/>
            <person name="Schmutz J."/>
            <person name="Grimwood J."/>
            <person name="Lindquist E."/>
            <person name="Lucas S."/>
            <person name="Grigoriev I.V."/>
            <person name="Schmitt R."/>
            <person name="Kirk D."/>
            <person name="Rokhsar D.S."/>
        </authorList>
    </citation>
    <scope>NUCLEOTIDE SEQUENCE [LARGE SCALE GENOMIC DNA]</scope>
    <source>
        <strain evidence="4">f. Nagariensis / Eve</strain>
    </source>
</reference>
<feature type="compositionally biased region" description="Basic and acidic residues" evidence="2">
    <location>
        <begin position="548"/>
        <end position="561"/>
    </location>
</feature>
<dbReference type="Gene3D" id="2.10.10.100">
    <property type="match status" value="1"/>
</dbReference>
<dbReference type="PANTHER" id="PTHR11952">
    <property type="entry name" value="UDP- GLUCOSE PYROPHOSPHORYLASE"/>
    <property type="match status" value="1"/>
</dbReference>
<feature type="region of interest" description="Disordered" evidence="2">
    <location>
        <begin position="1120"/>
        <end position="1145"/>
    </location>
</feature>
<dbReference type="InParanoid" id="D8UIS3"/>
<feature type="compositionally biased region" description="Low complexity" evidence="2">
    <location>
        <begin position="596"/>
        <end position="605"/>
    </location>
</feature>
<comment type="similarity">
    <text evidence="1">Belongs to the UDPGP type 1 family.</text>
</comment>
<dbReference type="GO" id="GO:0006048">
    <property type="term" value="P:UDP-N-acetylglucosamine biosynthetic process"/>
    <property type="evidence" value="ECO:0007669"/>
    <property type="project" value="TreeGrafter"/>
</dbReference>
<keyword evidence="4" id="KW-1185">Reference proteome</keyword>
<evidence type="ECO:0000256" key="2">
    <source>
        <dbReference type="SAM" id="MobiDB-lite"/>
    </source>
</evidence>
<accession>D8UIS3</accession>
<dbReference type="Gene3D" id="3.90.550.10">
    <property type="entry name" value="Spore Coat Polysaccharide Biosynthesis Protein SpsA, Chain A"/>
    <property type="match status" value="1"/>
</dbReference>
<feature type="compositionally biased region" description="Acidic residues" evidence="2">
    <location>
        <begin position="835"/>
        <end position="846"/>
    </location>
</feature>